<gene>
    <name evidence="1" type="ORF">ACFSGX_15310</name>
</gene>
<dbReference type="RefSeq" id="WP_380931198.1">
    <property type="nucleotide sequence ID" value="NZ_JBHUGS010000005.1"/>
</dbReference>
<name>A0ABW4U308_9SPHN</name>
<dbReference type="EC" id="1.11.1.-" evidence="1"/>
<dbReference type="EMBL" id="JBHUGS010000005">
    <property type="protein sequence ID" value="MFD1952141.1"/>
    <property type="molecule type" value="Genomic_DNA"/>
</dbReference>
<dbReference type="Gene3D" id="3.30.300.20">
    <property type="match status" value="1"/>
</dbReference>
<evidence type="ECO:0000313" key="2">
    <source>
        <dbReference type="Proteomes" id="UP001597400"/>
    </source>
</evidence>
<keyword evidence="1" id="KW-0575">Peroxidase</keyword>
<organism evidence="1 2">
    <name type="scientific">Sphingomonas arantia</name>
    <dbReference type="NCBI Taxonomy" id="1460676"/>
    <lineage>
        <taxon>Bacteria</taxon>
        <taxon>Pseudomonadati</taxon>
        <taxon>Pseudomonadota</taxon>
        <taxon>Alphaproteobacteria</taxon>
        <taxon>Sphingomonadales</taxon>
        <taxon>Sphingomonadaceae</taxon>
        <taxon>Sphingomonas</taxon>
    </lineage>
</organism>
<sequence>MTDDPAMMDEAIAEDADTGYLQARVQVAGIELIADEPVSVGGQGTGPSPYQLMAAALASCTTLTLRLYATHKGWPVRRIRTAVGHVRTDDAKRPSRFTRCIEIDGDLDDLQRARMIVIAEKCPVHRLLVGGAQIRTLASNAPPPTQPAIDHVVDMEALIAVGRGSFDFAR</sequence>
<evidence type="ECO:0000313" key="1">
    <source>
        <dbReference type="EMBL" id="MFD1952141.1"/>
    </source>
</evidence>
<keyword evidence="1" id="KW-0560">Oxidoreductase</keyword>
<dbReference type="PANTHER" id="PTHR39624">
    <property type="entry name" value="PROTEIN INVOLVED IN RIMO-MEDIATED BETA-METHYLTHIOLATION OF RIBOSOMAL PROTEIN S12 YCAO"/>
    <property type="match status" value="1"/>
</dbReference>
<dbReference type="InterPro" id="IPR003718">
    <property type="entry name" value="OsmC/Ohr_fam"/>
</dbReference>
<keyword evidence="2" id="KW-1185">Reference proteome</keyword>
<proteinExistence type="predicted"/>
<dbReference type="Pfam" id="PF02566">
    <property type="entry name" value="OsmC"/>
    <property type="match status" value="1"/>
</dbReference>
<dbReference type="InterPro" id="IPR015946">
    <property type="entry name" value="KH_dom-like_a/b"/>
</dbReference>
<reference evidence="2" key="1">
    <citation type="journal article" date="2019" name="Int. J. Syst. Evol. Microbiol.">
        <title>The Global Catalogue of Microorganisms (GCM) 10K type strain sequencing project: providing services to taxonomists for standard genome sequencing and annotation.</title>
        <authorList>
            <consortium name="The Broad Institute Genomics Platform"/>
            <consortium name="The Broad Institute Genome Sequencing Center for Infectious Disease"/>
            <person name="Wu L."/>
            <person name="Ma J."/>
        </authorList>
    </citation>
    <scope>NUCLEOTIDE SEQUENCE [LARGE SCALE GENOMIC DNA]</scope>
    <source>
        <strain evidence="2">CGMCC 1.12702</strain>
    </source>
</reference>
<comment type="caution">
    <text evidence="1">The sequence shown here is derived from an EMBL/GenBank/DDBJ whole genome shotgun (WGS) entry which is preliminary data.</text>
</comment>
<dbReference type="PANTHER" id="PTHR39624:SF2">
    <property type="entry name" value="OSMC-LIKE PROTEIN"/>
    <property type="match status" value="1"/>
</dbReference>
<dbReference type="Proteomes" id="UP001597400">
    <property type="component" value="Unassembled WGS sequence"/>
</dbReference>
<dbReference type="InterPro" id="IPR036102">
    <property type="entry name" value="OsmC/Ohrsf"/>
</dbReference>
<dbReference type="SUPFAM" id="SSF82784">
    <property type="entry name" value="OsmC-like"/>
    <property type="match status" value="1"/>
</dbReference>
<protein>
    <submittedName>
        <fullName evidence="1">OsmC family protein</fullName>
        <ecNumber evidence="1">1.11.1.-</ecNumber>
    </submittedName>
</protein>
<dbReference type="GO" id="GO:0004601">
    <property type="term" value="F:peroxidase activity"/>
    <property type="evidence" value="ECO:0007669"/>
    <property type="project" value="UniProtKB-KW"/>
</dbReference>
<accession>A0ABW4U308</accession>